<evidence type="ECO:0000313" key="17">
    <source>
        <dbReference type="Proteomes" id="UP000520814"/>
    </source>
</evidence>
<evidence type="ECO:0000256" key="7">
    <source>
        <dbReference type="ARBA" id="ARBA00022642"/>
    </source>
</evidence>
<dbReference type="AlphaFoldDB" id="A0A7W9W9L0"/>
<evidence type="ECO:0000256" key="1">
    <source>
        <dbReference type="ARBA" id="ARBA00001974"/>
    </source>
</evidence>
<comment type="catalytic activity">
    <reaction evidence="10">
        <text>L-aspartate + O2 = iminosuccinate + H2O2</text>
        <dbReference type="Rhea" id="RHEA:25876"/>
        <dbReference type="ChEBI" id="CHEBI:15379"/>
        <dbReference type="ChEBI" id="CHEBI:16240"/>
        <dbReference type="ChEBI" id="CHEBI:29991"/>
        <dbReference type="ChEBI" id="CHEBI:77875"/>
        <dbReference type="EC" id="1.4.3.16"/>
    </reaction>
    <physiologicalReaction direction="left-to-right" evidence="10">
        <dbReference type="Rhea" id="RHEA:25877"/>
    </physiologicalReaction>
</comment>
<dbReference type="EMBL" id="JACHGW010000004">
    <property type="protein sequence ID" value="MBB6052697.1"/>
    <property type="molecule type" value="Genomic_DNA"/>
</dbReference>
<evidence type="ECO:0000313" key="16">
    <source>
        <dbReference type="EMBL" id="MBB6052697.1"/>
    </source>
</evidence>
<dbReference type="Proteomes" id="UP000520814">
    <property type="component" value="Unassembled WGS sequence"/>
</dbReference>
<accession>A0A7W9W9L0</accession>
<evidence type="ECO:0000256" key="9">
    <source>
        <dbReference type="ARBA" id="ARBA00023002"/>
    </source>
</evidence>
<keyword evidence="7 13" id="KW-0662">Pyridine nucleotide biosynthesis</keyword>
<proteinExistence type="inferred from homology"/>
<evidence type="ECO:0000259" key="15">
    <source>
        <dbReference type="Pfam" id="PF02910"/>
    </source>
</evidence>
<evidence type="ECO:0000256" key="5">
    <source>
        <dbReference type="ARBA" id="ARBA00021901"/>
    </source>
</evidence>
<evidence type="ECO:0000256" key="8">
    <source>
        <dbReference type="ARBA" id="ARBA00022827"/>
    </source>
</evidence>
<organism evidence="16 17">
    <name type="scientific">Armatimonas rosea</name>
    <dbReference type="NCBI Taxonomy" id="685828"/>
    <lineage>
        <taxon>Bacteria</taxon>
        <taxon>Bacillati</taxon>
        <taxon>Armatimonadota</taxon>
        <taxon>Armatimonadia</taxon>
        <taxon>Armatimonadales</taxon>
        <taxon>Armatimonadaceae</taxon>
        <taxon>Armatimonas</taxon>
    </lineage>
</organism>
<dbReference type="InterPro" id="IPR015939">
    <property type="entry name" value="Fum_Rdtase/Succ_DH_flav-like_C"/>
</dbReference>
<evidence type="ECO:0000256" key="4">
    <source>
        <dbReference type="ARBA" id="ARBA00012173"/>
    </source>
</evidence>
<dbReference type="NCBIfam" id="TIGR00551">
    <property type="entry name" value="nadB"/>
    <property type="match status" value="1"/>
</dbReference>
<evidence type="ECO:0000256" key="12">
    <source>
        <dbReference type="PIRSR" id="PIRSR000171-1"/>
    </source>
</evidence>
<evidence type="ECO:0000256" key="10">
    <source>
        <dbReference type="ARBA" id="ARBA00048305"/>
    </source>
</evidence>
<name>A0A7W9W9L0_ARMRO</name>
<feature type="domain" description="FAD-dependent oxidoreductase 2 FAD-binding" evidence="14">
    <location>
        <begin position="13"/>
        <end position="388"/>
    </location>
</feature>
<dbReference type="PANTHER" id="PTHR42716">
    <property type="entry name" value="L-ASPARTATE OXIDASE"/>
    <property type="match status" value="1"/>
</dbReference>
<evidence type="ECO:0000256" key="2">
    <source>
        <dbReference type="ARBA" id="ARBA00004950"/>
    </source>
</evidence>
<dbReference type="EC" id="1.4.3.16" evidence="4 11"/>
<dbReference type="Gene3D" id="3.50.50.60">
    <property type="entry name" value="FAD/NAD(P)-binding domain"/>
    <property type="match status" value="1"/>
</dbReference>
<comment type="subcellular location">
    <subcellularLocation>
        <location evidence="13">Cytoplasm</location>
    </subcellularLocation>
</comment>
<dbReference type="InterPro" id="IPR036188">
    <property type="entry name" value="FAD/NAD-bd_sf"/>
</dbReference>
<keyword evidence="9 13" id="KW-0560">Oxidoreductase</keyword>
<dbReference type="GO" id="GO:0005737">
    <property type="term" value="C:cytoplasm"/>
    <property type="evidence" value="ECO:0007669"/>
    <property type="project" value="UniProtKB-SubCell"/>
</dbReference>
<comment type="caution">
    <text evidence="16">The sequence shown here is derived from an EMBL/GenBank/DDBJ whole genome shotgun (WGS) entry which is preliminary data.</text>
</comment>
<dbReference type="PANTHER" id="PTHR42716:SF2">
    <property type="entry name" value="L-ASPARTATE OXIDASE, CHLOROPLASTIC"/>
    <property type="match status" value="1"/>
</dbReference>
<dbReference type="PRINTS" id="PR00368">
    <property type="entry name" value="FADPNR"/>
</dbReference>
<dbReference type="Gene3D" id="1.20.58.100">
    <property type="entry name" value="Fumarate reductase/succinate dehydrogenase flavoprotein-like, C-terminal domain"/>
    <property type="match status" value="1"/>
</dbReference>
<sequence>MAELQGPEAALFDFVVMGSGIAGLTFALKVAAVGTVALITKKDRSDSNTNWAQGGIAGVMAPDDSFDLHLQDTLIAGAGLCHEDAVRALVTEGPERIRELIALGTHFNKESDGDYALTQEGGHSRRRILYNNDLTGREIERALVESIHSHPSISVYEHHLAIDLAKSKDDDERICGAYVLDTLDGEIRTFLATRAVFLATGGCGAVYTHTTNPAIATGDGVAMAFRAGAKVANMEFIQFHPTTLYHPAARSFLISEAVRGEGGILRDRTGRAFMLDYDERGNLAPRDIVARAIDAECKKQNEPCMFLDITHVDAAEIQHRFPNIYARCLSYGIDMAREPIPVVPAAHYMCGGVVTDLHGRTSLPRLFASGEVTCTGVHGANRLASNSLLEGLVFSHRAAELFLTNTDHTPPLLEHVPPFRPYRGRVRVADTEALKQRIQTAMTKFVGIVRSDQRLQQAATALQVIMDEVDHLYATCRPTEDLLELRNLALTAQLIVRSAQQRKESRGLHTTTNYPETLESENHDTVLVKRKRTDFAVVGEL</sequence>
<dbReference type="Pfam" id="PF02910">
    <property type="entry name" value="Succ_DH_flav_C"/>
    <property type="match status" value="1"/>
</dbReference>
<dbReference type="SUPFAM" id="SSF56425">
    <property type="entry name" value="Succinate dehydrogenase/fumarate reductase flavoprotein, catalytic domain"/>
    <property type="match status" value="1"/>
</dbReference>
<dbReference type="Pfam" id="PF00890">
    <property type="entry name" value="FAD_binding_2"/>
    <property type="match status" value="1"/>
</dbReference>
<feature type="active site" description="Proton acceptor" evidence="12">
    <location>
        <position position="286"/>
    </location>
</feature>
<evidence type="ECO:0000256" key="13">
    <source>
        <dbReference type="RuleBase" id="RU362049"/>
    </source>
</evidence>
<dbReference type="GO" id="GO:0008734">
    <property type="term" value="F:L-aspartate oxidase activity"/>
    <property type="evidence" value="ECO:0007669"/>
    <property type="project" value="UniProtKB-UniRule"/>
</dbReference>
<dbReference type="FunFam" id="3.90.700.10:FF:000002">
    <property type="entry name" value="L-aspartate oxidase"/>
    <property type="match status" value="1"/>
</dbReference>
<comment type="function">
    <text evidence="13">Catalyzes the oxidation of L-aspartate to iminoaspartate.</text>
</comment>
<dbReference type="SUPFAM" id="SSF46977">
    <property type="entry name" value="Succinate dehydrogenase/fumarate reductase flavoprotein C-terminal domain"/>
    <property type="match status" value="1"/>
</dbReference>
<keyword evidence="17" id="KW-1185">Reference proteome</keyword>
<dbReference type="UniPathway" id="UPA00253">
    <property type="reaction ID" value="UER00326"/>
</dbReference>
<evidence type="ECO:0000256" key="6">
    <source>
        <dbReference type="ARBA" id="ARBA00022630"/>
    </source>
</evidence>
<comment type="similarity">
    <text evidence="3 13">Belongs to the FAD-dependent oxidoreductase 2 family. NadB subfamily.</text>
</comment>
<comment type="cofactor">
    <cofactor evidence="1 13">
        <name>FAD</name>
        <dbReference type="ChEBI" id="CHEBI:57692"/>
    </cofactor>
</comment>
<keyword evidence="6 13" id="KW-0285">Flavoprotein</keyword>
<dbReference type="Gene3D" id="3.90.700.10">
    <property type="entry name" value="Succinate dehydrogenase/fumarate reductase flavoprotein, catalytic domain"/>
    <property type="match status" value="1"/>
</dbReference>
<reference evidence="16 17" key="1">
    <citation type="submission" date="2020-08" db="EMBL/GenBank/DDBJ databases">
        <title>Genomic Encyclopedia of Type Strains, Phase IV (KMG-IV): sequencing the most valuable type-strain genomes for metagenomic binning, comparative biology and taxonomic classification.</title>
        <authorList>
            <person name="Goeker M."/>
        </authorList>
    </citation>
    <scope>NUCLEOTIDE SEQUENCE [LARGE SCALE GENOMIC DNA]</scope>
    <source>
        <strain evidence="16 17">DSM 23562</strain>
    </source>
</reference>
<dbReference type="RefSeq" id="WP_184202213.1">
    <property type="nucleotide sequence ID" value="NZ_JACHGW010000004.1"/>
</dbReference>
<evidence type="ECO:0000256" key="11">
    <source>
        <dbReference type="NCBIfam" id="TIGR00551"/>
    </source>
</evidence>
<dbReference type="InterPro" id="IPR003953">
    <property type="entry name" value="FAD-dep_OxRdtase_2_FAD-bd"/>
</dbReference>
<feature type="domain" description="Fumarate reductase/succinate dehydrogenase flavoprotein-like C-terminal" evidence="15">
    <location>
        <begin position="436"/>
        <end position="528"/>
    </location>
</feature>
<dbReference type="PIRSF" id="PIRSF000171">
    <property type="entry name" value="SDHA_APRA_LASPO"/>
    <property type="match status" value="1"/>
</dbReference>
<dbReference type="GO" id="GO:0009435">
    <property type="term" value="P:NAD+ biosynthetic process"/>
    <property type="evidence" value="ECO:0007669"/>
    <property type="project" value="UniProtKB-UniPathway"/>
</dbReference>
<evidence type="ECO:0000259" key="14">
    <source>
        <dbReference type="Pfam" id="PF00890"/>
    </source>
</evidence>
<keyword evidence="8 13" id="KW-0274">FAD</keyword>
<comment type="pathway">
    <text evidence="2 13">Cofactor biosynthesis; NAD(+) biosynthesis; iminoaspartate from L-aspartate (oxidase route): step 1/1.</text>
</comment>
<dbReference type="SUPFAM" id="SSF51905">
    <property type="entry name" value="FAD/NAD(P)-binding domain"/>
    <property type="match status" value="1"/>
</dbReference>
<gene>
    <name evidence="16" type="ORF">HNQ39_004518</name>
</gene>
<dbReference type="InterPro" id="IPR027477">
    <property type="entry name" value="Succ_DH/fumarate_Rdtase_cat_sf"/>
</dbReference>
<dbReference type="GO" id="GO:0033765">
    <property type="term" value="F:steroid dehydrogenase activity, acting on the CH-CH group of donors"/>
    <property type="evidence" value="ECO:0007669"/>
    <property type="project" value="UniProtKB-ARBA"/>
</dbReference>
<protein>
    <recommendedName>
        <fullName evidence="5 11">L-aspartate oxidase</fullName>
        <ecNumber evidence="4 11">1.4.3.16</ecNumber>
    </recommendedName>
</protein>
<dbReference type="NCBIfam" id="NF006567">
    <property type="entry name" value="PRK09077.1"/>
    <property type="match status" value="1"/>
</dbReference>
<evidence type="ECO:0000256" key="3">
    <source>
        <dbReference type="ARBA" id="ARBA00008562"/>
    </source>
</evidence>
<dbReference type="InterPro" id="IPR005288">
    <property type="entry name" value="NadB"/>
</dbReference>
<dbReference type="InterPro" id="IPR037099">
    <property type="entry name" value="Fum_R/Succ_DH_flav-like_C_sf"/>
</dbReference>